<accession>A0A6N7PMR8</accession>
<dbReference type="OrthoDB" id="5482852at2"/>
<protein>
    <submittedName>
        <fullName evidence="1">Uncharacterized protein</fullName>
    </submittedName>
</protein>
<gene>
    <name evidence="1" type="ORF">GF068_14110</name>
</gene>
<organism evidence="1 2">
    <name type="scientific">Polyangium spumosum</name>
    <dbReference type="NCBI Taxonomy" id="889282"/>
    <lineage>
        <taxon>Bacteria</taxon>
        <taxon>Pseudomonadati</taxon>
        <taxon>Myxococcota</taxon>
        <taxon>Polyangia</taxon>
        <taxon>Polyangiales</taxon>
        <taxon>Polyangiaceae</taxon>
        <taxon>Polyangium</taxon>
    </lineage>
</organism>
<evidence type="ECO:0000313" key="1">
    <source>
        <dbReference type="EMBL" id="MRG93057.1"/>
    </source>
</evidence>
<name>A0A6N7PMR8_9BACT</name>
<dbReference type="Proteomes" id="UP000440224">
    <property type="component" value="Unassembled WGS sequence"/>
</dbReference>
<dbReference type="EMBL" id="WJIE01000004">
    <property type="protein sequence ID" value="MRG93057.1"/>
    <property type="molecule type" value="Genomic_DNA"/>
</dbReference>
<keyword evidence="2" id="KW-1185">Reference proteome</keyword>
<reference evidence="1 2" key="1">
    <citation type="submission" date="2019-10" db="EMBL/GenBank/DDBJ databases">
        <title>A soil myxobacterium in the family Polyangiaceae.</title>
        <authorList>
            <person name="Li Y."/>
            <person name="Wang J."/>
        </authorList>
    </citation>
    <scope>NUCLEOTIDE SEQUENCE [LARGE SCALE GENOMIC DNA]</scope>
    <source>
        <strain evidence="1 2">DSM 14734</strain>
    </source>
</reference>
<dbReference type="RefSeq" id="WP_153819930.1">
    <property type="nucleotide sequence ID" value="NZ_WJIE01000004.1"/>
</dbReference>
<proteinExistence type="predicted"/>
<sequence>MLAAFTGCAVAPQPTSGVAVDALESTCAGGGSTHNDMPHNDMPHNDMPHNGLTTEALQENAALLAFLSQNPLSTDAFVQAGLEVRQVLATESARTLLSYVVSCALDPCTAVKVKDALGQTHSFRGELGYCGPEAPTMLRGWSGAAPTEACQEMVSSCILARTNALGKRVVLSLRDSVYARPLVERVPVETMYRESRGTDIASFSPCPPDAASVPPAERNCGYSPRYMGRCLAGESVQLTAPPGLVVRVCEGIHGCDHPEGPNPTAGDPRWYSRHLPVTGQSSTGKWKFSCPGTHPEDGTVRAPIGPWRTYGVMLAPLDPAAPVPPEADVQAANKGYPAPETQVFTHREGAFYGNLFQSACTKLPCPAASAMLSGKQYACYSDIWSDGLAVLADRLCASSNADCFQNEPGPCLPAPEGQCDRESNETQRRYTSCGWTDLPNFLTKHTVTVYLNHPCDLNDLKNCALAHLP</sequence>
<dbReference type="AlphaFoldDB" id="A0A6N7PMR8"/>
<evidence type="ECO:0000313" key="2">
    <source>
        <dbReference type="Proteomes" id="UP000440224"/>
    </source>
</evidence>
<comment type="caution">
    <text evidence="1">The sequence shown here is derived from an EMBL/GenBank/DDBJ whole genome shotgun (WGS) entry which is preliminary data.</text>
</comment>